<dbReference type="Pfam" id="PF06992">
    <property type="entry name" value="Phage_lambda_P"/>
    <property type="match status" value="1"/>
</dbReference>
<feature type="region of interest" description="Disordered" evidence="1">
    <location>
        <begin position="15"/>
        <end position="34"/>
    </location>
</feature>
<protein>
    <submittedName>
        <fullName evidence="2">Phage replication protein P</fullName>
    </submittedName>
</protein>
<proteinExistence type="predicted"/>
<name>A0A1G5KHG3_9GAMM</name>
<comment type="caution">
    <text evidence="2">The sequence shown here is derived from an EMBL/GenBank/DDBJ whole genome shotgun (WGS) entry which is preliminary data.</text>
</comment>
<dbReference type="EMBL" id="FMUT01000009">
    <property type="protein sequence ID" value="SCY99488.1"/>
    <property type="molecule type" value="Genomic_DNA"/>
</dbReference>
<feature type="region of interest" description="Disordered" evidence="1">
    <location>
        <begin position="193"/>
        <end position="233"/>
    </location>
</feature>
<gene>
    <name evidence="2" type="ORF">SAMN02927935_03378</name>
</gene>
<accession>A0A1G5KHG3</accession>
<sequence length="233" mass="26001">MRQAGDMVRDLITKATQSKQFTQQQPGCESNTDSQALDRTIRIWDRMVELYSDKWTRRNGLTPSSLWINAIGKLSDAQIKAGIGECMRQCLVEGNKFAPDLSDFLAYVSSSTKHGLGIDVDEVMQEFNAYCKNRSRYSCAETYPWKHPVFYWICCDLRSEMIQKNLTSGELEKLAKKKLNAWGAKVQAGESIPDPVPLLSEKASSRKRGAPGAGHSAAMEMLASLRSGKPNTN</sequence>
<evidence type="ECO:0000256" key="1">
    <source>
        <dbReference type="SAM" id="MobiDB-lite"/>
    </source>
</evidence>
<dbReference type="InterPro" id="IPR009731">
    <property type="entry name" value="P-like"/>
</dbReference>
<evidence type="ECO:0000313" key="2">
    <source>
        <dbReference type="EMBL" id="SCY99488.1"/>
    </source>
</evidence>
<dbReference type="RefSeq" id="WP_050501236.1">
    <property type="nucleotide sequence ID" value="NZ_CBCSIN010000007.1"/>
</dbReference>
<dbReference type="Proteomes" id="UP000183031">
    <property type="component" value="Unassembled WGS sequence"/>
</dbReference>
<evidence type="ECO:0000313" key="3">
    <source>
        <dbReference type="Proteomes" id="UP000183031"/>
    </source>
</evidence>
<organism evidence="2 3">
    <name type="scientific">Serratia nematodiphila</name>
    <dbReference type="NCBI Taxonomy" id="458197"/>
    <lineage>
        <taxon>Bacteria</taxon>
        <taxon>Pseudomonadati</taxon>
        <taxon>Pseudomonadota</taxon>
        <taxon>Gammaproteobacteria</taxon>
        <taxon>Enterobacterales</taxon>
        <taxon>Yersiniaceae</taxon>
        <taxon>Serratia</taxon>
    </lineage>
</organism>
<keyword evidence="3" id="KW-1185">Reference proteome</keyword>
<reference evidence="2 3" key="1">
    <citation type="submission" date="2016-10" db="EMBL/GenBank/DDBJ databases">
        <authorList>
            <person name="Varghese N."/>
            <person name="Submissions S."/>
        </authorList>
    </citation>
    <scope>NUCLEOTIDE SEQUENCE [LARGE SCALE GENOMIC DNA]</scope>
    <source>
        <strain evidence="2 3">CGMCC 1.6853</strain>
    </source>
</reference>